<evidence type="ECO:0000313" key="1">
    <source>
        <dbReference type="EMBL" id="KAL2629846.1"/>
    </source>
</evidence>
<dbReference type="AlphaFoldDB" id="A0ABD1YGD0"/>
<accession>A0ABD1YGD0</accession>
<reference evidence="1 2" key="1">
    <citation type="submission" date="2024-09" db="EMBL/GenBank/DDBJ databases">
        <title>Chromosome-scale assembly of Riccia fluitans.</title>
        <authorList>
            <person name="Paukszto L."/>
            <person name="Sawicki J."/>
            <person name="Karawczyk K."/>
            <person name="Piernik-Szablinska J."/>
            <person name="Szczecinska M."/>
            <person name="Mazdziarz M."/>
        </authorList>
    </citation>
    <scope>NUCLEOTIDE SEQUENCE [LARGE SCALE GENOMIC DNA]</scope>
    <source>
        <strain evidence="1">Rf_01</strain>
        <tissue evidence="1">Aerial parts of the thallus</tissue>
    </source>
</reference>
<evidence type="ECO:0000313" key="2">
    <source>
        <dbReference type="Proteomes" id="UP001605036"/>
    </source>
</evidence>
<gene>
    <name evidence="1" type="ORF">R1flu_014532</name>
</gene>
<organism evidence="1 2">
    <name type="scientific">Riccia fluitans</name>
    <dbReference type="NCBI Taxonomy" id="41844"/>
    <lineage>
        <taxon>Eukaryota</taxon>
        <taxon>Viridiplantae</taxon>
        <taxon>Streptophyta</taxon>
        <taxon>Embryophyta</taxon>
        <taxon>Marchantiophyta</taxon>
        <taxon>Marchantiopsida</taxon>
        <taxon>Marchantiidae</taxon>
        <taxon>Marchantiales</taxon>
        <taxon>Ricciaceae</taxon>
        <taxon>Riccia</taxon>
    </lineage>
</organism>
<dbReference type="Proteomes" id="UP001605036">
    <property type="component" value="Unassembled WGS sequence"/>
</dbReference>
<comment type="caution">
    <text evidence="1">The sequence shown here is derived from an EMBL/GenBank/DDBJ whole genome shotgun (WGS) entry which is preliminary data.</text>
</comment>
<keyword evidence="2" id="KW-1185">Reference proteome</keyword>
<protein>
    <submittedName>
        <fullName evidence="1">Uncharacterized protein</fullName>
    </submittedName>
</protein>
<sequence length="95" mass="10811">MDLALSILPNEMWASEEQVHGKPKNWGKEQWQQVLAYAAGDAEGLKLGADSNKKADYYHLFTTSKMGLNGYPMDCYRDPFKGHVIMFLMALWKPS</sequence>
<dbReference type="EMBL" id="JBHFFA010000004">
    <property type="protein sequence ID" value="KAL2629846.1"/>
    <property type="molecule type" value="Genomic_DNA"/>
</dbReference>
<name>A0ABD1YGD0_9MARC</name>
<proteinExistence type="predicted"/>